<feature type="domain" description="GB1/RHD3-type G" evidence="4">
    <location>
        <begin position="45"/>
        <end position="174"/>
    </location>
</feature>
<dbReference type="GO" id="GO:0005525">
    <property type="term" value="F:GTP binding"/>
    <property type="evidence" value="ECO:0007669"/>
    <property type="project" value="UniProtKB-KW"/>
</dbReference>
<name>A0A8B9VQM7_9AVES</name>
<evidence type="ECO:0000259" key="4">
    <source>
        <dbReference type="PROSITE" id="PS51715"/>
    </source>
</evidence>
<dbReference type="FunFam" id="3.40.50.300:FF:004549">
    <property type="entry name" value="Atlastin GTPase 3"/>
    <property type="match status" value="1"/>
</dbReference>
<dbReference type="Proteomes" id="UP000694549">
    <property type="component" value="Unplaced"/>
</dbReference>
<sequence length="220" mass="24529">QTSAPSYAVLGKAGPVQVLIVKDDHSFELDEAALNRILLSEAVRDKEVVAVSVAGAFRKGKSFLMDFMLRYMYNKRWGGVDWVGDYNEPLTGFSWRGGSERETTGIQIWSEVFLVDKPDGKKVAVLLMDTQGTFDSQSTLRDSATVFALSTMISSIQVYNLSQNVQEDDLQHLQVSPLVLLLRVTGVPALCSTHASCIVLERHVWSHRRVSEFPSFHFSS</sequence>
<keyword evidence="2" id="KW-0342">GTP-binding</keyword>
<proteinExistence type="inferred from homology"/>
<evidence type="ECO:0000313" key="6">
    <source>
        <dbReference type="Proteomes" id="UP000694549"/>
    </source>
</evidence>
<dbReference type="PANTHER" id="PTHR10751">
    <property type="entry name" value="GUANYLATE BINDING PROTEIN"/>
    <property type="match status" value="1"/>
</dbReference>
<dbReference type="InterPro" id="IPR027417">
    <property type="entry name" value="P-loop_NTPase"/>
</dbReference>
<dbReference type="SUPFAM" id="SSF52540">
    <property type="entry name" value="P-loop containing nucleoside triphosphate hydrolases"/>
    <property type="match status" value="1"/>
</dbReference>
<comment type="similarity">
    <text evidence="3">Belongs to the TRAFAC class dynamin-like GTPase superfamily. GB1/RHD3 GTPase family.</text>
</comment>
<evidence type="ECO:0000256" key="1">
    <source>
        <dbReference type="ARBA" id="ARBA00022741"/>
    </source>
</evidence>
<protein>
    <recommendedName>
        <fullName evidence="4">GB1/RHD3-type G domain-containing protein</fullName>
    </recommendedName>
</protein>
<dbReference type="InterPro" id="IPR030386">
    <property type="entry name" value="G_GB1_RHD3_dom"/>
</dbReference>
<reference evidence="5" key="1">
    <citation type="submission" date="2025-08" db="UniProtKB">
        <authorList>
            <consortium name="Ensembl"/>
        </authorList>
    </citation>
    <scope>IDENTIFICATION</scope>
</reference>
<keyword evidence="6" id="KW-1185">Reference proteome</keyword>
<dbReference type="AlphaFoldDB" id="A0A8B9VQM7"/>
<evidence type="ECO:0000256" key="3">
    <source>
        <dbReference type="PROSITE-ProRule" id="PRU01052"/>
    </source>
</evidence>
<dbReference type="Pfam" id="PF02263">
    <property type="entry name" value="GBP"/>
    <property type="match status" value="1"/>
</dbReference>
<dbReference type="Gene3D" id="3.40.50.300">
    <property type="entry name" value="P-loop containing nucleotide triphosphate hydrolases"/>
    <property type="match status" value="1"/>
</dbReference>
<dbReference type="PROSITE" id="PS51715">
    <property type="entry name" value="G_GB1_RHD3"/>
    <property type="match status" value="1"/>
</dbReference>
<dbReference type="Ensembl" id="ENSAZOT00000027557.1">
    <property type="protein sequence ID" value="ENSAZOP00000025701.1"/>
    <property type="gene ID" value="ENSAZOG00000016448.1"/>
</dbReference>
<organism evidence="5 6">
    <name type="scientific">Anas zonorhyncha</name>
    <name type="common">Eastern spot-billed duck</name>
    <dbReference type="NCBI Taxonomy" id="75864"/>
    <lineage>
        <taxon>Eukaryota</taxon>
        <taxon>Metazoa</taxon>
        <taxon>Chordata</taxon>
        <taxon>Craniata</taxon>
        <taxon>Vertebrata</taxon>
        <taxon>Euteleostomi</taxon>
        <taxon>Archelosauria</taxon>
        <taxon>Archosauria</taxon>
        <taxon>Dinosauria</taxon>
        <taxon>Saurischia</taxon>
        <taxon>Theropoda</taxon>
        <taxon>Coelurosauria</taxon>
        <taxon>Aves</taxon>
        <taxon>Neognathae</taxon>
        <taxon>Galloanserae</taxon>
        <taxon>Anseriformes</taxon>
        <taxon>Anatidae</taxon>
        <taxon>Anatinae</taxon>
        <taxon>Anas</taxon>
    </lineage>
</organism>
<evidence type="ECO:0000313" key="5">
    <source>
        <dbReference type="Ensembl" id="ENSAZOP00000025701.1"/>
    </source>
</evidence>
<dbReference type="InterPro" id="IPR015894">
    <property type="entry name" value="Guanylate-bd_N"/>
</dbReference>
<keyword evidence="1" id="KW-0547">Nucleotide-binding</keyword>
<reference evidence="5" key="2">
    <citation type="submission" date="2025-09" db="UniProtKB">
        <authorList>
            <consortium name="Ensembl"/>
        </authorList>
    </citation>
    <scope>IDENTIFICATION</scope>
</reference>
<dbReference type="GO" id="GO:0003924">
    <property type="term" value="F:GTPase activity"/>
    <property type="evidence" value="ECO:0007669"/>
    <property type="project" value="InterPro"/>
</dbReference>
<accession>A0A8B9VQM7</accession>
<evidence type="ECO:0000256" key="2">
    <source>
        <dbReference type="ARBA" id="ARBA00023134"/>
    </source>
</evidence>